<dbReference type="Pfam" id="PF00903">
    <property type="entry name" value="Glyoxalase"/>
    <property type="match status" value="1"/>
</dbReference>
<dbReference type="GO" id="GO:0051213">
    <property type="term" value="F:dioxygenase activity"/>
    <property type="evidence" value="ECO:0007669"/>
    <property type="project" value="UniProtKB-KW"/>
</dbReference>
<dbReference type="InterPro" id="IPR050383">
    <property type="entry name" value="GlyoxalaseI/FosfomycinResist"/>
</dbReference>
<organism evidence="2 3">
    <name type="scientific">Ligilactobacillus hayakitensis DSM 18933 = JCM 14209</name>
    <dbReference type="NCBI Taxonomy" id="1423755"/>
    <lineage>
        <taxon>Bacteria</taxon>
        <taxon>Bacillati</taxon>
        <taxon>Bacillota</taxon>
        <taxon>Bacilli</taxon>
        <taxon>Lactobacillales</taxon>
        <taxon>Lactobacillaceae</taxon>
        <taxon>Ligilactobacillus</taxon>
    </lineage>
</organism>
<dbReference type="InterPro" id="IPR004360">
    <property type="entry name" value="Glyas_Fos-R_dOase_dom"/>
</dbReference>
<keyword evidence="2" id="KW-0560">Oxidoreductase</keyword>
<gene>
    <name evidence="2" type="ORF">FC40_GL001493</name>
</gene>
<name>A0A0R1WP17_9LACO</name>
<dbReference type="OrthoDB" id="9802805at2"/>
<dbReference type="PATRIC" id="fig|1423755.3.peg.1583"/>
<keyword evidence="2" id="KW-0223">Dioxygenase</keyword>
<dbReference type="AlphaFoldDB" id="A0A0R1WP17"/>
<comment type="caution">
    <text evidence="2">The sequence shown here is derived from an EMBL/GenBank/DDBJ whole genome shotgun (WGS) entry which is preliminary data.</text>
</comment>
<dbReference type="Proteomes" id="UP000051054">
    <property type="component" value="Unassembled WGS sequence"/>
</dbReference>
<dbReference type="SUPFAM" id="SSF54593">
    <property type="entry name" value="Glyoxalase/Bleomycin resistance protein/Dihydroxybiphenyl dioxygenase"/>
    <property type="match status" value="1"/>
</dbReference>
<reference evidence="2 3" key="1">
    <citation type="journal article" date="2015" name="Genome Announc.">
        <title>Expanding the biotechnology potential of lactobacilli through comparative genomics of 213 strains and associated genera.</title>
        <authorList>
            <person name="Sun Z."/>
            <person name="Harris H.M."/>
            <person name="McCann A."/>
            <person name="Guo C."/>
            <person name="Argimon S."/>
            <person name="Zhang W."/>
            <person name="Yang X."/>
            <person name="Jeffery I.B."/>
            <person name="Cooney J.C."/>
            <person name="Kagawa T.F."/>
            <person name="Liu W."/>
            <person name="Song Y."/>
            <person name="Salvetti E."/>
            <person name="Wrobel A."/>
            <person name="Rasinkangas P."/>
            <person name="Parkhill J."/>
            <person name="Rea M.C."/>
            <person name="O'Sullivan O."/>
            <person name="Ritari J."/>
            <person name="Douillard F.P."/>
            <person name="Paul Ross R."/>
            <person name="Yang R."/>
            <person name="Briner A.E."/>
            <person name="Felis G.E."/>
            <person name="de Vos W.M."/>
            <person name="Barrangou R."/>
            <person name="Klaenhammer T.R."/>
            <person name="Caufield P.W."/>
            <person name="Cui Y."/>
            <person name="Zhang H."/>
            <person name="O'Toole P.W."/>
        </authorList>
    </citation>
    <scope>NUCLEOTIDE SEQUENCE [LARGE SCALE GENOMIC DNA]</scope>
    <source>
        <strain evidence="2 3">DSM 18933</strain>
    </source>
</reference>
<evidence type="ECO:0000313" key="3">
    <source>
        <dbReference type="Proteomes" id="UP000051054"/>
    </source>
</evidence>
<dbReference type="InterPro" id="IPR037523">
    <property type="entry name" value="VOC_core"/>
</dbReference>
<dbReference type="InterPro" id="IPR029068">
    <property type="entry name" value="Glyas_Bleomycin-R_OHBP_Dase"/>
</dbReference>
<sequence length="127" mass="14407">MKIKRLDHVVLTVSNLPKAERFYHEVFDMPVIEEQSNDEVITLRFGHQLLRLRQQESNETLQAANPSLGAADFSIVAGDKLEDIQNHLKSYFIPVVAGPIEKMGAEGKMTSIFIHDLDKNLIEISVY</sequence>
<dbReference type="RefSeq" id="WP_025021781.1">
    <property type="nucleotide sequence ID" value="NZ_AZGD01000037.1"/>
</dbReference>
<proteinExistence type="predicted"/>
<dbReference type="PANTHER" id="PTHR21366">
    <property type="entry name" value="GLYOXALASE FAMILY PROTEIN"/>
    <property type="match status" value="1"/>
</dbReference>
<evidence type="ECO:0000259" key="1">
    <source>
        <dbReference type="PROSITE" id="PS51819"/>
    </source>
</evidence>
<dbReference type="PROSITE" id="PS51819">
    <property type="entry name" value="VOC"/>
    <property type="match status" value="1"/>
</dbReference>
<feature type="domain" description="VOC" evidence="1">
    <location>
        <begin position="5"/>
        <end position="127"/>
    </location>
</feature>
<dbReference type="eggNOG" id="COG0346">
    <property type="taxonomic scope" value="Bacteria"/>
</dbReference>
<dbReference type="STRING" id="1423755.FC40_GL001493"/>
<evidence type="ECO:0000313" key="2">
    <source>
        <dbReference type="EMBL" id="KRM19642.1"/>
    </source>
</evidence>
<accession>A0A0R1WP17</accession>
<protein>
    <submittedName>
        <fullName evidence="2">Biphenyl-2,3-diol 1,2-dioxygenase iii-related protein</fullName>
    </submittedName>
</protein>
<dbReference type="PANTHER" id="PTHR21366:SF14">
    <property type="entry name" value="GLYOXALASE DOMAIN-CONTAINING PROTEIN 5"/>
    <property type="match status" value="1"/>
</dbReference>
<dbReference type="EMBL" id="AZGD01000037">
    <property type="protein sequence ID" value="KRM19642.1"/>
    <property type="molecule type" value="Genomic_DNA"/>
</dbReference>
<keyword evidence="3" id="KW-1185">Reference proteome</keyword>
<dbReference type="Gene3D" id="3.10.180.10">
    <property type="entry name" value="2,3-Dihydroxybiphenyl 1,2-Dioxygenase, domain 1"/>
    <property type="match status" value="1"/>
</dbReference>